<feature type="region of interest" description="Disordered" evidence="2">
    <location>
        <begin position="115"/>
        <end position="137"/>
    </location>
</feature>
<evidence type="ECO:0000313" key="4">
    <source>
        <dbReference type="EMBL" id="MFG3009648.1"/>
    </source>
</evidence>
<dbReference type="InterPro" id="IPR027417">
    <property type="entry name" value="P-loop_NTPase"/>
</dbReference>
<evidence type="ECO:0000256" key="1">
    <source>
        <dbReference type="PROSITE-ProRule" id="PRU00339"/>
    </source>
</evidence>
<evidence type="ECO:0000313" key="5">
    <source>
        <dbReference type="Proteomes" id="UP001604267"/>
    </source>
</evidence>
<evidence type="ECO:0000256" key="2">
    <source>
        <dbReference type="SAM" id="MobiDB-lite"/>
    </source>
</evidence>
<dbReference type="PROSITE" id="PS50943">
    <property type="entry name" value="HTH_CROC1"/>
    <property type="match status" value="1"/>
</dbReference>
<dbReference type="SMART" id="SM00382">
    <property type="entry name" value="AAA"/>
    <property type="match status" value="1"/>
</dbReference>
<dbReference type="Gene3D" id="1.10.10.10">
    <property type="entry name" value="Winged helix-like DNA-binding domain superfamily/Winged helix DNA-binding domain"/>
    <property type="match status" value="1"/>
</dbReference>
<dbReference type="InterPro" id="IPR011990">
    <property type="entry name" value="TPR-like_helical_dom_sf"/>
</dbReference>
<feature type="repeat" description="TPR" evidence="1">
    <location>
        <begin position="681"/>
        <end position="714"/>
    </location>
</feature>
<dbReference type="Pfam" id="PF13560">
    <property type="entry name" value="HTH_31"/>
    <property type="match status" value="1"/>
</dbReference>
<dbReference type="SMART" id="SM00028">
    <property type="entry name" value="TPR"/>
    <property type="match status" value="2"/>
</dbReference>
<comment type="caution">
    <text evidence="4">The sequence shown here is derived from an EMBL/GenBank/DDBJ whole genome shotgun (WGS) entry which is preliminary data.</text>
</comment>
<sequence>MSVREAAAPEAAFGPLLREMRLGKSLTMEALAEASGVSVRGIGDLERGRRAAPQRRTVAALADGLGLDDAERERLLAAARAGRTPGYSPLGVRSFPRGIDDFVGRVDELTRLEALAGPPARDGAEDRAPGAGDAATEPQPVVVAIHGPPGTGKTTLALRAARRLADRFPDGQLMLDLRGTDDSPPAPSELMVRVLKAVGVPDRDLAKAGAQAHSALYRQVLADRRCLLVLDDARDETQVRPLLPGSGGTLVLVTSRRMLTGLDDVHRLTLGPLEPAESAAFLASLVGADRAAAGPPALEEVARLCAHLPLALRVAGNWLATRTGWSVRRLADRLAGEERRLDTLSAGDVRVAGAFYLSYRQLTPTAARLFRRLSLVPGPDVSAACAARLTGQDPYDAEDALEELVEAGLLGGSDDRYRLHDLLCLYGRDRLLAEDGEADIDRARRSVYRWLLETAVVAGRWYEPGHGAPPPSWRGAVDLSSAERARDWLQAESANWLAALHAAAADGDHTTVVEVAEALHWFSDQWMFWGHWPEVFGASARSAEALGDPLLEATHLNYYAWALLLCEGRPRDSLPYSARGLAAAERAGDLAQQAWAHLYAAWAHHLLGETDRFAGHTTDALALFQAAGDLHGTLQALAAWSWQLRGAGRHEEAIEVNRQILTRLDEAGDGVEPHIAAFTRVTALAEVGVCYSRLGRWDEAVEHLRASVELSRKEGNVGLESRYLLSLGDVLRQAGRTAEARDAYARCVALGPDADARRIAAARARLADPDTG</sequence>
<dbReference type="Gene3D" id="3.40.50.300">
    <property type="entry name" value="P-loop containing nucleotide triphosphate hydrolases"/>
    <property type="match status" value="1"/>
</dbReference>
<dbReference type="SMART" id="SM00530">
    <property type="entry name" value="HTH_XRE"/>
    <property type="match status" value="1"/>
</dbReference>
<dbReference type="Gene3D" id="1.10.260.40">
    <property type="entry name" value="lambda repressor-like DNA-binding domains"/>
    <property type="match status" value="1"/>
</dbReference>
<name>A0ABW7AXM7_9ACTN</name>
<reference evidence="4 5" key="1">
    <citation type="submission" date="2024-10" db="EMBL/GenBank/DDBJ databases">
        <title>The Natural Products Discovery Center: Release of the First 8490 Sequenced Strains for Exploring Actinobacteria Biosynthetic Diversity.</title>
        <authorList>
            <person name="Kalkreuter E."/>
            <person name="Kautsar S.A."/>
            <person name="Yang D."/>
            <person name="Bader C.D."/>
            <person name="Teijaro C.N."/>
            <person name="Fluegel L."/>
            <person name="Davis C.M."/>
            <person name="Simpson J.R."/>
            <person name="Lauterbach L."/>
            <person name="Steele A.D."/>
            <person name="Gui C."/>
            <person name="Meng S."/>
            <person name="Li G."/>
            <person name="Viehrig K."/>
            <person name="Ye F."/>
            <person name="Su P."/>
            <person name="Kiefer A.F."/>
            <person name="Nichols A."/>
            <person name="Cepeda A.J."/>
            <person name="Yan W."/>
            <person name="Fan B."/>
            <person name="Jiang Y."/>
            <person name="Adhikari A."/>
            <person name="Zheng C.-J."/>
            <person name="Schuster L."/>
            <person name="Cowan T.M."/>
            <person name="Smanski M.J."/>
            <person name="Chevrette M.G."/>
            <person name="De Carvalho L.P.S."/>
            <person name="Shen B."/>
        </authorList>
    </citation>
    <scope>NUCLEOTIDE SEQUENCE [LARGE SCALE GENOMIC DNA]</scope>
    <source>
        <strain evidence="4 5">NPDC048320</strain>
    </source>
</reference>
<feature type="repeat" description="TPR" evidence="1">
    <location>
        <begin position="721"/>
        <end position="754"/>
    </location>
</feature>
<dbReference type="Proteomes" id="UP001604267">
    <property type="component" value="Unassembled WGS sequence"/>
</dbReference>
<dbReference type="Pfam" id="PF13424">
    <property type="entry name" value="TPR_12"/>
    <property type="match status" value="1"/>
</dbReference>
<dbReference type="CDD" id="cd00093">
    <property type="entry name" value="HTH_XRE"/>
    <property type="match status" value="1"/>
</dbReference>
<dbReference type="PANTHER" id="PTHR47691:SF3">
    <property type="entry name" value="HTH-TYPE TRANSCRIPTIONAL REGULATOR RV0890C-RELATED"/>
    <property type="match status" value="1"/>
</dbReference>
<dbReference type="InterPro" id="IPR036388">
    <property type="entry name" value="WH-like_DNA-bd_sf"/>
</dbReference>
<evidence type="ECO:0000259" key="3">
    <source>
        <dbReference type="PROSITE" id="PS50943"/>
    </source>
</evidence>
<feature type="domain" description="HTH cro/C1-type" evidence="3">
    <location>
        <begin position="17"/>
        <end position="72"/>
    </location>
</feature>
<dbReference type="InterPro" id="IPR010982">
    <property type="entry name" value="Lambda_DNA-bd_dom_sf"/>
</dbReference>
<dbReference type="PANTHER" id="PTHR47691">
    <property type="entry name" value="REGULATOR-RELATED"/>
    <property type="match status" value="1"/>
</dbReference>
<dbReference type="InterPro" id="IPR001387">
    <property type="entry name" value="Cro/C1-type_HTH"/>
</dbReference>
<gene>
    <name evidence="4" type="ORF">ACGFZB_04175</name>
</gene>
<keyword evidence="4" id="KW-0067">ATP-binding</keyword>
<dbReference type="SUPFAM" id="SSF52540">
    <property type="entry name" value="P-loop containing nucleoside triphosphate hydrolases"/>
    <property type="match status" value="1"/>
</dbReference>
<keyword evidence="5" id="KW-1185">Reference proteome</keyword>
<dbReference type="SUPFAM" id="SSF48452">
    <property type="entry name" value="TPR-like"/>
    <property type="match status" value="2"/>
</dbReference>
<dbReference type="PRINTS" id="PR00364">
    <property type="entry name" value="DISEASERSIST"/>
</dbReference>
<accession>A0ABW7AXM7</accession>
<dbReference type="PROSITE" id="PS50005">
    <property type="entry name" value="TPR"/>
    <property type="match status" value="2"/>
</dbReference>
<proteinExistence type="predicted"/>
<keyword evidence="4" id="KW-0547">Nucleotide-binding</keyword>
<protein>
    <submittedName>
        <fullName evidence="4">ATP-binding protein</fullName>
    </submittedName>
</protein>
<keyword evidence="1" id="KW-0802">TPR repeat</keyword>
<organism evidence="4 5">
    <name type="scientific">Streptomyces cinerochromogenes</name>
    <dbReference type="NCBI Taxonomy" id="66422"/>
    <lineage>
        <taxon>Bacteria</taxon>
        <taxon>Bacillati</taxon>
        <taxon>Actinomycetota</taxon>
        <taxon>Actinomycetes</taxon>
        <taxon>Kitasatosporales</taxon>
        <taxon>Streptomycetaceae</taxon>
        <taxon>Streptomyces</taxon>
    </lineage>
</organism>
<dbReference type="RefSeq" id="WP_392815389.1">
    <property type="nucleotide sequence ID" value="NZ_JBICYV010000002.1"/>
</dbReference>
<dbReference type="Pfam" id="PF00931">
    <property type="entry name" value="NB-ARC"/>
    <property type="match status" value="1"/>
</dbReference>
<dbReference type="InterPro" id="IPR019734">
    <property type="entry name" value="TPR_rpt"/>
</dbReference>
<dbReference type="GO" id="GO:0005524">
    <property type="term" value="F:ATP binding"/>
    <property type="evidence" value="ECO:0007669"/>
    <property type="project" value="UniProtKB-KW"/>
</dbReference>
<dbReference type="InterPro" id="IPR003593">
    <property type="entry name" value="AAA+_ATPase"/>
</dbReference>
<dbReference type="EMBL" id="JBICYV010000002">
    <property type="protein sequence ID" value="MFG3009648.1"/>
    <property type="molecule type" value="Genomic_DNA"/>
</dbReference>
<dbReference type="SUPFAM" id="SSF47413">
    <property type="entry name" value="lambda repressor-like DNA-binding domains"/>
    <property type="match status" value="1"/>
</dbReference>
<dbReference type="Gene3D" id="1.25.40.10">
    <property type="entry name" value="Tetratricopeptide repeat domain"/>
    <property type="match status" value="2"/>
</dbReference>
<dbReference type="InterPro" id="IPR002182">
    <property type="entry name" value="NB-ARC"/>
</dbReference>